<protein>
    <submittedName>
        <fullName evidence="2">Uncharacterized protein</fullName>
    </submittedName>
</protein>
<feature type="region of interest" description="Disordered" evidence="1">
    <location>
        <begin position="186"/>
        <end position="208"/>
    </location>
</feature>
<evidence type="ECO:0000313" key="2">
    <source>
        <dbReference type="EMBL" id="GJC89868.1"/>
    </source>
</evidence>
<dbReference type="EMBL" id="BPPX01000046">
    <property type="protein sequence ID" value="GJC89868.1"/>
    <property type="molecule type" value="Genomic_DNA"/>
</dbReference>
<dbReference type="Proteomes" id="UP001055172">
    <property type="component" value="Unassembled WGS sequence"/>
</dbReference>
<reference evidence="2 3" key="1">
    <citation type="submission" date="2021-07" db="EMBL/GenBank/DDBJ databases">
        <title>Genome data of Colletotrichum spaethianum.</title>
        <authorList>
            <person name="Utami Y.D."/>
            <person name="Hiruma K."/>
        </authorList>
    </citation>
    <scope>NUCLEOTIDE SEQUENCE [LARGE SCALE GENOMIC DNA]</scope>
    <source>
        <strain evidence="2 3">MAFF 242679</strain>
    </source>
</reference>
<feature type="region of interest" description="Disordered" evidence="1">
    <location>
        <begin position="241"/>
        <end position="378"/>
    </location>
</feature>
<accession>A0AA37GYW4</accession>
<gene>
    <name evidence="2" type="ORF">ColLi_12706</name>
</gene>
<evidence type="ECO:0000256" key="1">
    <source>
        <dbReference type="SAM" id="MobiDB-lite"/>
    </source>
</evidence>
<keyword evidence="3" id="KW-1185">Reference proteome</keyword>
<evidence type="ECO:0000313" key="3">
    <source>
        <dbReference type="Proteomes" id="UP001055172"/>
    </source>
</evidence>
<comment type="caution">
    <text evidence="2">The sequence shown here is derived from an EMBL/GenBank/DDBJ whole genome shotgun (WGS) entry which is preliminary data.</text>
</comment>
<sequence length="436" mass="47670">MSAVPTEHDVAASLASLRQAQALHAAEQQRPGAIPDVWRTLRRQFWRHAWRLHIAGPAAAAAAATAADPADPARPWDVRDFVSFLRRQLSQEELDFALFVVFRQSRAHMRDAAPAEVKRRYAALKGNVGGLAEDALMLELGPRVLQSTTALKHLNSLLNPRNPADRLSPASVFRAVRDQMLARHTAADEHPDAAPPTSLPPSFTNHHSAQGLRWDANMESYQTDTVLSSVLRAPRAASVLSSARATPSSARDSLPPPPPPSLPPAARPKRDAASPLPGHQARRRRVNAEEEEEEEEQVQEDQEPEGSRADTRAPIGGQEIDPLLPLFPANNNDGDNNNNNNNINDNDDDGNDNGQMQPRTPPPPPSFGTTGGGSRPRRAALDQANQWADICRRIREMPPVYGSSLWRASVETLVQAADMVGQWCDQILDEDALGDD</sequence>
<organism evidence="2 3">
    <name type="scientific">Colletotrichum liriopes</name>
    <dbReference type="NCBI Taxonomy" id="708192"/>
    <lineage>
        <taxon>Eukaryota</taxon>
        <taxon>Fungi</taxon>
        <taxon>Dikarya</taxon>
        <taxon>Ascomycota</taxon>
        <taxon>Pezizomycotina</taxon>
        <taxon>Sordariomycetes</taxon>
        <taxon>Hypocreomycetidae</taxon>
        <taxon>Glomerellales</taxon>
        <taxon>Glomerellaceae</taxon>
        <taxon>Colletotrichum</taxon>
        <taxon>Colletotrichum spaethianum species complex</taxon>
    </lineage>
</organism>
<proteinExistence type="predicted"/>
<dbReference type="AlphaFoldDB" id="A0AA37GYW4"/>
<name>A0AA37GYW4_9PEZI</name>
<feature type="compositionally biased region" description="Pro residues" evidence="1">
    <location>
        <begin position="254"/>
        <end position="266"/>
    </location>
</feature>
<feature type="compositionally biased region" description="Acidic residues" evidence="1">
    <location>
        <begin position="289"/>
        <end position="304"/>
    </location>
</feature>
<feature type="compositionally biased region" description="Low complexity" evidence="1">
    <location>
        <begin position="330"/>
        <end position="344"/>
    </location>
</feature>